<dbReference type="PANTHER" id="PTHR46061:SF3">
    <property type="entry name" value="THYROTROPIN-RELEASING HORMONE RECEPTOR"/>
    <property type="match status" value="1"/>
</dbReference>
<evidence type="ECO:0000256" key="9">
    <source>
        <dbReference type="SAM" id="Phobius"/>
    </source>
</evidence>
<dbReference type="GO" id="GO:0016020">
    <property type="term" value="C:membrane"/>
    <property type="evidence" value="ECO:0007669"/>
    <property type="project" value="UniProtKB-SubCell"/>
</dbReference>
<evidence type="ECO:0000256" key="2">
    <source>
        <dbReference type="ARBA" id="ARBA00004370"/>
    </source>
</evidence>
<keyword evidence="6 9" id="KW-0472">Membrane</keyword>
<dbReference type="PROSITE" id="PS50262">
    <property type="entry name" value="G_PROTEIN_RECEP_F1_2"/>
    <property type="match status" value="1"/>
</dbReference>
<evidence type="ECO:0000256" key="6">
    <source>
        <dbReference type="ARBA" id="ARBA00023136"/>
    </source>
</evidence>
<dbReference type="InterPro" id="IPR017452">
    <property type="entry name" value="GPCR_Rhodpsn_7TM"/>
</dbReference>
<evidence type="ECO:0000256" key="5">
    <source>
        <dbReference type="ARBA" id="ARBA00022989"/>
    </source>
</evidence>
<feature type="transmembrane region" description="Helical" evidence="9">
    <location>
        <begin position="37"/>
        <end position="58"/>
    </location>
</feature>
<dbReference type="Pfam" id="PF00001">
    <property type="entry name" value="7tm_1"/>
    <property type="match status" value="1"/>
</dbReference>
<dbReference type="GO" id="GO:0004997">
    <property type="term" value="F:thyrotropin-releasing hormone receptor activity"/>
    <property type="evidence" value="ECO:0007669"/>
    <property type="project" value="InterPro"/>
</dbReference>
<evidence type="ECO:0000259" key="10">
    <source>
        <dbReference type="PROSITE" id="PS50262"/>
    </source>
</evidence>
<dbReference type="OrthoDB" id="5987936at2759"/>
<comment type="subcellular location">
    <subcellularLocation>
        <location evidence="2">Membrane</location>
    </subcellularLocation>
</comment>
<comment type="caution">
    <text evidence="11">The sequence shown here is derived from an EMBL/GenBank/DDBJ whole genome shotgun (WGS) entry which is preliminary data.</text>
</comment>
<feature type="transmembrane region" description="Helical" evidence="9">
    <location>
        <begin position="347"/>
        <end position="365"/>
    </location>
</feature>
<gene>
    <name evidence="11" type="primary">RvY_13410</name>
    <name evidence="11" type="synonym">RvY_13410.1</name>
    <name evidence="11" type="ORF">RvY_13410-1</name>
</gene>
<protein>
    <recommendedName>
        <fullName evidence="3">Thyrotropin-releasing hormone receptor</fullName>
    </recommendedName>
    <alternativeName>
        <fullName evidence="7">Thyroliberin receptor</fullName>
    </alternativeName>
</protein>
<keyword evidence="5 9" id="KW-1133">Transmembrane helix</keyword>
<feature type="region of interest" description="Disordered" evidence="8">
    <location>
        <begin position="303"/>
        <end position="339"/>
    </location>
</feature>
<feature type="transmembrane region" description="Helical" evidence="9">
    <location>
        <begin position="230"/>
        <end position="251"/>
    </location>
</feature>
<dbReference type="STRING" id="947166.A0A1D1VMT4"/>
<keyword evidence="12" id="KW-1185">Reference proteome</keyword>
<dbReference type="PANTHER" id="PTHR46061">
    <property type="entry name" value="THYROTROPIN-RELEASING HORMONE RECEPTOR"/>
    <property type="match status" value="1"/>
</dbReference>
<dbReference type="SUPFAM" id="SSF81321">
    <property type="entry name" value="Family A G protein-coupled receptor-like"/>
    <property type="match status" value="2"/>
</dbReference>
<evidence type="ECO:0000313" key="11">
    <source>
        <dbReference type="EMBL" id="GAV02905.1"/>
    </source>
</evidence>
<sequence>MDIVKFTIAFDPHIFNSTEVDIIAVQFPLLYRVVATVVHGIILLGGICGNVLLTATILRTRCLQTPTYRFLVSGEKLQNFGFCPMPCLYQLGKLVSLSIGFTSGGRLGGINLRGPRSHDFSSHRQTLDCRQSGLFSLCLLQLSRYQRWKHELYYSILAFTVEIYIAICRPLISQRYFTAHRTNLWILALWLVTLVYCAPWLYLTDVRPDPDIPTIQLCDFRTSTRHFTRYYFLVDLVLFYLIPLIVAIVVYTKIGSVLHRADQGTLMRATGADEERADKSIDDTENSSSLRRQIPQDQIAAGAALSSSNSVTPSTCQTISPEINEEDRHQQRDKKTSRDRAKSRAHILRMLFVIVLLFIITWLPYRGVLVYNTFASEPWLHLWFLFFAKTLIYFNSAMNPLLYSAMNLRFRKSLHRTITCRPPFDDR</sequence>
<feature type="compositionally biased region" description="Basic and acidic residues" evidence="8">
    <location>
        <begin position="271"/>
        <end position="282"/>
    </location>
</feature>
<evidence type="ECO:0000256" key="3">
    <source>
        <dbReference type="ARBA" id="ARBA00018873"/>
    </source>
</evidence>
<evidence type="ECO:0000256" key="1">
    <source>
        <dbReference type="ARBA" id="ARBA00004100"/>
    </source>
</evidence>
<evidence type="ECO:0000256" key="8">
    <source>
        <dbReference type="SAM" id="MobiDB-lite"/>
    </source>
</evidence>
<name>A0A1D1VMT4_RAMVA</name>
<reference evidence="11 12" key="1">
    <citation type="journal article" date="2016" name="Nat. Commun.">
        <title>Extremotolerant tardigrade genome and improved radiotolerance of human cultured cells by tardigrade-unique protein.</title>
        <authorList>
            <person name="Hashimoto T."/>
            <person name="Horikawa D.D."/>
            <person name="Saito Y."/>
            <person name="Kuwahara H."/>
            <person name="Kozuka-Hata H."/>
            <person name="Shin-I T."/>
            <person name="Minakuchi Y."/>
            <person name="Ohishi K."/>
            <person name="Motoyama A."/>
            <person name="Aizu T."/>
            <person name="Enomoto A."/>
            <person name="Kondo K."/>
            <person name="Tanaka S."/>
            <person name="Hara Y."/>
            <person name="Koshikawa S."/>
            <person name="Sagara H."/>
            <person name="Miura T."/>
            <person name="Yokobori S."/>
            <person name="Miyagawa K."/>
            <person name="Suzuki Y."/>
            <person name="Kubo T."/>
            <person name="Oyama M."/>
            <person name="Kohara Y."/>
            <person name="Fujiyama A."/>
            <person name="Arakawa K."/>
            <person name="Katayama T."/>
            <person name="Toyoda A."/>
            <person name="Kunieda T."/>
        </authorList>
    </citation>
    <scope>NUCLEOTIDE SEQUENCE [LARGE SCALE GENOMIC DNA]</scope>
    <source>
        <strain evidence="11 12">YOKOZUNA-1</strain>
    </source>
</reference>
<feature type="domain" description="G-protein coupled receptors family 1 profile" evidence="10">
    <location>
        <begin position="154"/>
        <end position="403"/>
    </location>
</feature>
<feature type="transmembrane region" description="Helical" evidence="9">
    <location>
        <begin position="380"/>
        <end position="403"/>
    </location>
</feature>
<feature type="transmembrane region" description="Helical" evidence="9">
    <location>
        <begin position="184"/>
        <end position="203"/>
    </location>
</feature>
<dbReference type="InterPro" id="IPR002120">
    <property type="entry name" value="TRH_rcpt_1"/>
</dbReference>
<dbReference type="AlphaFoldDB" id="A0A1D1VMT4"/>
<comment type="function">
    <text evidence="1">Receptor for thyrotropin-releasing hormone (TRH). Upon ligand binding, this G-protein-coupled receptor triggers activation of the phosphatidylinositol (IP3)-calcium-protein kinase C (PKC) pathway.</text>
</comment>
<dbReference type="InterPro" id="IPR000276">
    <property type="entry name" value="GPCR_Rhodpsn"/>
</dbReference>
<evidence type="ECO:0000256" key="7">
    <source>
        <dbReference type="ARBA" id="ARBA00032251"/>
    </source>
</evidence>
<evidence type="ECO:0000313" key="12">
    <source>
        <dbReference type="Proteomes" id="UP000186922"/>
    </source>
</evidence>
<feature type="compositionally biased region" description="Basic and acidic residues" evidence="8">
    <location>
        <begin position="326"/>
        <end position="339"/>
    </location>
</feature>
<dbReference type="Gene3D" id="1.20.1070.10">
    <property type="entry name" value="Rhodopsin 7-helix transmembrane proteins"/>
    <property type="match status" value="2"/>
</dbReference>
<proteinExistence type="predicted"/>
<feature type="compositionally biased region" description="Polar residues" evidence="8">
    <location>
        <begin position="305"/>
        <end position="321"/>
    </location>
</feature>
<organism evidence="11 12">
    <name type="scientific">Ramazzottius varieornatus</name>
    <name type="common">Water bear</name>
    <name type="synonym">Tardigrade</name>
    <dbReference type="NCBI Taxonomy" id="947166"/>
    <lineage>
        <taxon>Eukaryota</taxon>
        <taxon>Metazoa</taxon>
        <taxon>Ecdysozoa</taxon>
        <taxon>Tardigrada</taxon>
        <taxon>Eutardigrada</taxon>
        <taxon>Parachela</taxon>
        <taxon>Hypsibioidea</taxon>
        <taxon>Ramazzottiidae</taxon>
        <taxon>Ramazzottius</taxon>
    </lineage>
</organism>
<keyword evidence="4 9" id="KW-0812">Transmembrane</keyword>
<feature type="region of interest" description="Disordered" evidence="8">
    <location>
        <begin position="269"/>
        <end position="290"/>
    </location>
</feature>
<dbReference type="Proteomes" id="UP000186922">
    <property type="component" value="Unassembled WGS sequence"/>
</dbReference>
<evidence type="ECO:0000256" key="4">
    <source>
        <dbReference type="ARBA" id="ARBA00022692"/>
    </source>
</evidence>
<dbReference type="EMBL" id="BDGG01000009">
    <property type="protein sequence ID" value="GAV02905.1"/>
    <property type="molecule type" value="Genomic_DNA"/>
</dbReference>
<dbReference type="PRINTS" id="PR00237">
    <property type="entry name" value="GPCRRHODOPSN"/>
</dbReference>
<accession>A0A1D1VMT4</accession>